<sequence>TSPEVESGENEEYEDEDNVIDLRRSCSKTIDQAKELQSEEEILDASTLSTIQYMIYFAVIELQLSALYGQIIGVDLLDNGLYFGFEGHC</sequence>
<organism evidence="1 2">
    <name type="scientific">Dentiscutata erythropus</name>
    <dbReference type="NCBI Taxonomy" id="1348616"/>
    <lineage>
        <taxon>Eukaryota</taxon>
        <taxon>Fungi</taxon>
        <taxon>Fungi incertae sedis</taxon>
        <taxon>Mucoromycota</taxon>
        <taxon>Glomeromycotina</taxon>
        <taxon>Glomeromycetes</taxon>
        <taxon>Diversisporales</taxon>
        <taxon>Gigasporaceae</taxon>
        <taxon>Dentiscutata</taxon>
    </lineage>
</organism>
<protein>
    <submittedName>
        <fullName evidence="1">4227_t:CDS:1</fullName>
    </submittedName>
</protein>
<comment type="caution">
    <text evidence="1">The sequence shown here is derived from an EMBL/GenBank/DDBJ whole genome shotgun (WGS) entry which is preliminary data.</text>
</comment>
<dbReference type="AlphaFoldDB" id="A0A9N9J8F4"/>
<proteinExistence type="predicted"/>
<accession>A0A9N9J8F4</accession>
<evidence type="ECO:0000313" key="1">
    <source>
        <dbReference type="EMBL" id="CAG8764253.1"/>
    </source>
</evidence>
<name>A0A9N9J8F4_9GLOM</name>
<gene>
    <name evidence="1" type="ORF">DERYTH_LOCUS18101</name>
</gene>
<keyword evidence="2" id="KW-1185">Reference proteome</keyword>
<dbReference type="EMBL" id="CAJVPY010017897">
    <property type="protein sequence ID" value="CAG8764253.1"/>
    <property type="molecule type" value="Genomic_DNA"/>
</dbReference>
<evidence type="ECO:0000313" key="2">
    <source>
        <dbReference type="Proteomes" id="UP000789405"/>
    </source>
</evidence>
<reference evidence="1" key="1">
    <citation type="submission" date="2021-06" db="EMBL/GenBank/DDBJ databases">
        <authorList>
            <person name="Kallberg Y."/>
            <person name="Tangrot J."/>
            <person name="Rosling A."/>
        </authorList>
    </citation>
    <scope>NUCLEOTIDE SEQUENCE</scope>
    <source>
        <strain evidence="1">MA453B</strain>
    </source>
</reference>
<dbReference type="OrthoDB" id="10614642at2759"/>
<dbReference type="Proteomes" id="UP000789405">
    <property type="component" value="Unassembled WGS sequence"/>
</dbReference>
<feature type="non-terminal residue" evidence="1">
    <location>
        <position position="1"/>
    </location>
</feature>